<evidence type="ECO:0000313" key="1">
    <source>
        <dbReference type="EMBL" id="THD84797.1"/>
    </source>
</evidence>
<dbReference type="Proteomes" id="UP000309450">
    <property type="component" value="Unassembled WGS sequence"/>
</dbReference>
<reference evidence="1 2" key="1">
    <citation type="submission" date="2019-04" db="EMBL/GenBank/DDBJ databases">
        <title>Draft genome sequence of Gemmobacter aestuarii sp. nov.</title>
        <authorList>
            <person name="Hameed A."/>
            <person name="Lin S.-Y."/>
            <person name="Shahina M."/>
            <person name="Lai W.-A."/>
            <person name="Young C.-C."/>
        </authorList>
    </citation>
    <scope>NUCLEOTIDE SEQUENCE [LARGE SCALE GENOMIC DNA]</scope>
    <source>
        <strain evidence="1 2">CC-PW-75</strain>
    </source>
</reference>
<sequence length="158" mass="17524">MTDARFEDGGERPVNLGAEDADDLKVISALLQDAVLTAADMDYRRRKRQFAMLLNRFRWEDRSAAEREGRRYERVRALLVIGDVLAVRSMGIAPGDKDTVLSLLALDWQPGEDGTGRIVLTFAGDGAIAVDVEALEVTLKDVTRPYAAPSRKAPQHRD</sequence>
<protein>
    <submittedName>
        <fullName evidence="1">DUF2948 family protein</fullName>
    </submittedName>
</protein>
<keyword evidence="2" id="KW-1185">Reference proteome</keyword>
<comment type="caution">
    <text evidence="1">The sequence shown here is derived from an EMBL/GenBank/DDBJ whole genome shotgun (WGS) entry which is preliminary data.</text>
</comment>
<gene>
    <name evidence="1" type="ORF">E7811_03465</name>
</gene>
<proteinExistence type="predicted"/>
<dbReference type="EMBL" id="SSND01000001">
    <property type="protein sequence ID" value="THD84797.1"/>
    <property type="molecule type" value="Genomic_DNA"/>
</dbReference>
<accession>A0A4S3MQV1</accession>
<dbReference type="InterPro" id="IPR021335">
    <property type="entry name" value="DUF2948"/>
</dbReference>
<organism evidence="1 2">
    <name type="scientific">Aliigemmobacter aestuarii</name>
    <dbReference type="NCBI Taxonomy" id="1445661"/>
    <lineage>
        <taxon>Bacteria</taxon>
        <taxon>Pseudomonadati</taxon>
        <taxon>Pseudomonadota</taxon>
        <taxon>Alphaproteobacteria</taxon>
        <taxon>Rhodobacterales</taxon>
        <taxon>Paracoccaceae</taxon>
        <taxon>Aliigemmobacter</taxon>
    </lineage>
</organism>
<evidence type="ECO:0000313" key="2">
    <source>
        <dbReference type="Proteomes" id="UP000309450"/>
    </source>
</evidence>
<dbReference type="RefSeq" id="WP_136393176.1">
    <property type="nucleotide sequence ID" value="NZ_SSND01000001.1"/>
</dbReference>
<dbReference type="AlphaFoldDB" id="A0A4S3MQV1"/>
<dbReference type="Pfam" id="PF11164">
    <property type="entry name" value="DUF2948"/>
    <property type="match status" value="1"/>
</dbReference>
<name>A0A4S3MQV1_9RHOB</name>
<dbReference type="OrthoDB" id="9806367at2"/>